<sequence length="40" mass="4395">MRKFMISLLFSFILLAIGAMASLAISVAGDIAHNFMSYKD</sequence>
<dbReference type="AlphaFoldDB" id="A0A0F9H3F8"/>
<protein>
    <submittedName>
        <fullName evidence="1">Uncharacterized protein</fullName>
    </submittedName>
</protein>
<accession>A0A0F9H3F8</accession>
<dbReference type="EMBL" id="LAZR01016176">
    <property type="protein sequence ID" value="KKM05614.1"/>
    <property type="molecule type" value="Genomic_DNA"/>
</dbReference>
<reference evidence="1" key="1">
    <citation type="journal article" date="2015" name="Nature">
        <title>Complex archaea that bridge the gap between prokaryotes and eukaryotes.</title>
        <authorList>
            <person name="Spang A."/>
            <person name="Saw J.H."/>
            <person name="Jorgensen S.L."/>
            <person name="Zaremba-Niedzwiedzka K."/>
            <person name="Martijn J."/>
            <person name="Lind A.E."/>
            <person name="van Eijk R."/>
            <person name="Schleper C."/>
            <person name="Guy L."/>
            <person name="Ettema T.J."/>
        </authorList>
    </citation>
    <scope>NUCLEOTIDE SEQUENCE</scope>
</reference>
<proteinExistence type="predicted"/>
<organism evidence="1">
    <name type="scientific">marine sediment metagenome</name>
    <dbReference type="NCBI Taxonomy" id="412755"/>
    <lineage>
        <taxon>unclassified sequences</taxon>
        <taxon>metagenomes</taxon>
        <taxon>ecological metagenomes</taxon>
    </lineage>
</organism>
<evidence type="ECO:0000313" key="1">
    <source>
        <dbReference type="EMBL" id="KKM05614.1"/>
    </source>
</evidence>
<name>A0A0F9H3F8_9ZZZZ</name>
<gene>
    <name evidence="1" type="ORF">LCGC14_1752280</name>
</gene>
<comment type="caution">
    <text evidence="1">The sequence shown here is derived from an EMBL/GenBank/DDBJ whole genome shotgun (WGS) entry which is preliminary data.</text>
</comment>